<dbReference type="SUPFAM" id="SSF47406">
    <property type="entry name" value="SinR repressor dimerisation domain-like"/>
    <property type="match status" value="1"/>
</dbReference>
<evidence type="ECO:0000313" key="4">
    <source>
        <dbReference type="Proteomes" id="UP000256519"/>
    </source>
</evidence>
<dbReference type="AlphaFoldDB" id="A0A3D8X2S7"/>
<name>A0A3D8X2S7_PRIMG</name>
<dbReference type="PANTHER" id="PTHR46797">
    <property type="entry name" value="HTH-TYPE TRANSCRIPTIONAL REGULATOR"/>
    <property type="match status" value="1"/>
</dbReference>
<accession>A0A3D8X2S7</accession>
<dbReference type="GO" id="GO:0003677">
    <property type="term" value="F:DNA binding"/>
    <property type="evidence" value="ECO:0007669"/>
    <property type="project" value="UniProtKB-KW"/>
</dbReference>
<sequence length="115" mass="13252">MIGAKIKSLRLKKGYSITRLAEKAKISKSYLSHLEKGLNNNPSLHMLNKIASSLNTTVDELIEAEMSHSVLSSKPLINKEWLYLIEQAIKDGMTKEEFVEFQCYLKFRKRNDHIN</sequence>
<dbReference type="InterPro" id="IPR010982">
    <property type="entry name" value="Lambda_DNA-bd_dom_sf"/>
</dbReference>
<organism evidence="3 4">
    <name type="scientific">Priestia megaterium</name>
    <name type="common">Bacillus megaterium</name>
    <dbReference type="NCBI Taxonomy" id="1404"/>
    <lineage>
        <taxon>Bacteria</taxon>
        <taxon>Bacillati</taxon>
        <taxon>Bacillota</taxon>
        <taxon>Bacilli</taxon>
        <taxon>Bacillales</taxon>
        <taxon>Bacillaceae</taxon>
        <taxon>Priestia</taxon>
    </lineage>
</organism>
<reference evidence="3 4" key="1">
    <citation type="journal article" date="2018" name="Appl. Environ. Microbiol.">
        <title>Antimicrobial susceptibility testing and tentative epidemiological cut-off values of five Bacillus species relevant for use as animal feed additives or for plant protection.</title>
        <authorList>
            <person name="Agerso Y."/>
            <person name="Stuer-Lauridsen B."/>
            <person name="Bjerre K."/>
            <person name="Jensen M.G."/>
            <person name="Johansen E."/>
            <person name="Bennedsen M."/>
            <person name="Brockmann E."/>
            <person name="Nielsen B."/>
        </authorList>
    </citation>
    <scope>NUCLEOTIDE SEQUENCE [LARGE SCALE GENOMIC DNA]</scope>
    <source>
        <strain evidence="3 4">CHCC20162</strain>
    </source>
</reference>
<comment type="caution">
    <text evidence="3">The sequence shown here is derived from an EMBL/GenBank/DDBJ whole genome shotgun (WGS) entry which is preliminary data.</text>
</comment>
<dbReference type="InterPro" id="IPR001387">
    <property type="entry name" value="Cro/C1-type_HTH"/>
</dbReference>
<dbReference type="Proteomes" id="UP000256519">
    <property type="component" value="Unassembled WGS sequence"/>
</dbReference>
<dbReference type="Gene3D" id="1.10.260.40">
    <property type="entry name" value="lambda repressor-like DNA-binding domains"/>
    <property type="match status" value="1"/>
</dbReference>
<evidence type="ECO:0000313" key="3">
    <source>
        <dbReference type="EMBL" id="RDZ14699.1"/>
    </source>
</evidence>
<dbReference type="PANTHER" id="PTHR46797:SF1">
    <property type="entry name" value="METHYLPHOSPHONATE SYNTHASE"/>
    <property type="match status" value="1"/>
</dbReference>
<dbReference type="CDD" id="cd00093">
    <property type="entry name" value="HTH_XRE"/>
    <property type="match status" value="1"/>
</dbReference>
<dbReference type="RefSeq" id="WP_116074407.1">
    <property type="nucleotide sequence ID" value="NZ_CP187630.1"/>
</dbReference>
<dbReference type="Pfam" id="PF01381">
    <property type="entry name" value="HTH_3"/>
    <property type="match status" value="1"/>
</dbReference>
<dbReference type="InterPro" id="IPR036281">
    <property type="entry name" value="SinR/SinI_dimer_dom_sf"/>
</dbReference>
<dbReference type="GO" id="GO:0005829">
    <property type="term" value="C:cytosol"/>
    <property type="evidence" value="ECO:0007669"/>
    <property type="project" value="TreeGrafter"/>
</dbReference>
<keyword evidence="1" id="KW-0238">DNA-binding</keyword>
<proteinExistence type="predicted"/>
<protein>
    <submittedName>
        <fullName evidence="3">Transcriptional regulator</fullName>
    </submittedName>
</protein>
<dbReference type="SUPFAM" id="SSF47413">
    <property type="entry name" value="lambda repressor-like DNA-binding domains"/>
    <property type="match status" value="1"/>
</dbReference>
<gene>
    <name evidence="3" type="ORF">C3744_12460</name>
</gene>
<dbReference type="InterPro" id="IPR050807">
    <property type="entry name" value="TransReg_Diox_bact_type"/>
</dbReference>
<evidence type="ECO:0000256" key="1">
    <source>
        <dbReference type="ARBA" id="ARBA00023125"/>
    </source>
</evidence>
<dbReference type="GO" id="GO:0046983">
    <property type="term" value="F:protein dimerization activity"/>
    <property type="evidence" value="ECO:0007669"/>
    <property type="project" value="InterPro"/>
</dbReference>
<dbReference type="PROSITE" id="PS50943">
    <property type="entry name" value="HTH_CROC1"/>
    <property type="match status" value="1"/>
</dbReference>
<dbReference type="EMBL" id="PQWM01000009">
    <property type="protein sequence ID" value="RDZ14699.1"/>
    <property type="molecule type" value="Genomic_DNA"/>
</dbReference>
<dbReference type="SMART" id="SM00530">
    <property type="entry name" value="HTH_XRE"/>
    <property type="match status" value="1"/>
</dbReference>
<evidence type="ECO:0000259" key="2">
    <source>
        <dbReference type="PROSITE" id="PS50943"/>
    </source>
</evidence>
<feature type="domain" description="HTH cro/C1-type" evidence="2">
    <location>
        <begin position="6"/>
        <end position="61"/>
    </location>
</feature>
<dbReference type="GO" id="GO:0003700">
    <property type="term" value="F:DNA-binding transcription factor activity"/>
    <property type="evidence" value="ECO:0007669"/>
    <property type="project" value="TreeGrafter"/>
</dbReference>